<comment type="function">
    <text evidence="4">Chaperone for NapA, the catalytic subunit of the periplasmic nitrate reductase. It binds directly and specifically to the twin-arginine signal peptide of NapA, preventing premature interaction with the Tat translocase and premature export.</text>
</comment>
<comment type="subunit">
    <text evidence="4">Interacts with the cytoplasmic NapA precursor.</text>
</comment>
<gene>
    <name evidence="4" type="primary">napD</name>
    <name evidence="5" type="ORF">FHR94_003520</name>
</gene>
<reference evidence="5 6" key="1">
    <citation type="submission" date="2020-08" db="EMBL/GenBank/DDBJ databases">
        <title>Genomic Encyclopedia of Type Strains, Phase III (KMG-III): the genomes of soil and plant-associated and newly described type strains.</title>
        <authorList>
            <person name="Whitman W."/>
        </authorList>
    </citation>
    <scope>NUCLEOTIDE SEQUENCE [LARGE SCALE GENOMIC DNA]</scope>
    <source>
        <strain evidence="5 6">CECT 7282</strain>
    </source>
</reference>
<dbReference type="RefSeq" id="WP_183327679.1">
    <property type="nucleotide sequence ID" value="NZ_JACHXP010000024.1"/>
</dbReference>
<dbReference type="EMBL" id="JACHXP010000024">
    <property type="protein sequence ID" value="MBB3192232.1"/>
    <property type="molecule type" value="Genomic_DNA"/>
</dbReference>
<keyword evidence="2 4" id="KW-0963">Cytoplasm</keyword>
<organism evidence="5 6">
    <name type="scientific">Halomonas cerina</name>
    <dbReference type="NCBI Taxonomy" id="447424"/>
    <lineage>
        <taxon>Bacteria</taxon>
        <taxon>Pseudomonadati</taxon>
        <taxon>Pseudomonadota</taxon>
        <taxon>Gammaproteobacteria</taxon>
        <taxon>Oceanospirillales</taxon>
        <taxon>Halomonadaceae</taxon>
        <taxon>Halomonas</taxon>
    </lineage>
</organism>
<proteinExistence type="inferred from homology"/>
<evidence type="ECO:0000256" key="3">
    <source>
        <dbReference type="ARBA" id="ARBA00023186"/>
    </source>
</evidence>
<name>A0A839V9T4_9GAMM</name>
<evidence type="ECO:0000256" key="2">
    <source>
        <dbReference type="ARBA" id="ARBA00022490"/>
    </source>
</evidence>
<dbReference type="InterPro" id="IPR005623">
    <property type="entry name" value="Chaperone_NapD_NO3_reduct"/>
</dbReference>
<dbReference type="Pfam" id="PF03927">
    <property type="entry name" value="NapD"/>
    <property type="match status" value="1"/>
</dbReference>
<accession>A0A839V9T4</accession>
<comment type="subcellular location">
    <subcellularLocation>
        <location evidence="1 4">Cytoplasm</location>
    </subcellularLocation>
</comment>
<comment type="caution">
    <text evidence="5">The sequence shown here is derived from an EMBL/GenBank/DDBJ whole genome shotgun (WGS) entry which is preliminary data.</text>
</comment>
<dbReference type="Proteomes" id="UP000547614">
    <property type="component" value="Unassembled WGS sequence"/>
</dbReference>
<dbReference type="Gene3D" id="3.30.70.920">
    <property type="match status" value="1"/>
</dbReference>
<sequence length="100" mass="11095">MNREVHISSLVVQLQPERIEPVSQRCRAHPGVEVHATDPQGKMVLVLETSGQREVVEFIDGLQLAPGVLSVSLVYHQVERADELDREMILEGSSHEADAT</sequence>
<comment type="similarity">
    <text evidence="4">Belongs to the NapD family.</text>
</comment>
<dbReference type="GO" id="GO:0051224">
    <property type="term" value="P:negative regulation of protein transport"/>
    <property type="evidence" value="ECO:0007669"/>
    <property type="project" value="UniProtKB-UniRule"/>
</dbReference>
<dbReference type="AlphaFoldDB" id="A0A839V9T4"/>
<evidence type="ECO:0000256" key="4">
    <source>
        <dbReference type="HAMAP-Rule" id="MF_02200"/>
    </source>
</evidence>
<keyword evidence="6" id="KW-1185">Reference proteome</keyword>
<dbReference type="PANTHER" id="PTHR38603:SF1">
    <property type="entry name" value="CHAPERONE NAPD"/>
    <property type="match status" value="1"/>
</dbReference>
<evidence type="ECO:0000313" key="5">
    <source>
        <dbReference type="EMBL" id="MBB3192232.1"/>
    </source>
</evidence>
<dbReference type="GO" id="GO:0005048">
    <property type="term" value="F:signal sequence binding"/>
    <property type="evidence" value="ECO:0007669"/>
    <property type="project" value="UniProtKB-UniRule"/>
</dbReference>
<dbReference type="PANTHER" id="PTHR38603">
    <property type="entry name" value="CHAPERONE NAPD"/>
    <property type="match status" value="1"/>
</dbReference>
<protein>
    <recommendedName>
        <fullName evidence="4">Chaperone NapD</fullName>
    </recommendedName>
    <alternativeName>
        <fullName evidence="4">NapA signal peptide-binding chaperone NapD</fullName>
    </alternativeName>
</protein>
<evidence type="ECO:0000313" key="6">
    <source>
        <dbReference type="Proteomes" id="UP000547614"/>
    </source>
</evidence>
<evidence type="ECO:0000256" key="1">
    <source>
        <dbReference type="ARBA" id="ARBA00004496"/>
    </source>
</evidence>
<dbReference type="HAMAP" id="MF_02200">
    <property type="entry name" value="NapD"/>
    <property type="match status" value="1"/>
</dbReference>
<keyword evidence="3 4" id="KW-0143">Chaperone</keyword>
<dbReference type="GO" id="GO:0005737">
    <property type="term" value="C:cytoplasm"/>
    <property type="evidence" value="ECO:0007669"/>
    <property type="project" value="UniProtKB-SubCell"/>
</dbReference>